<reference evidence="2" key="2">
    <citation type="submission" date="2020-09" db="EMBL/GenBank/DDBJ databases">
        <authorList>
            <person name="Sun Q."/>
            <person name="Ohkuma M."/>
        </authorList>
    </citation>
    <scope>NUCLEOTIDE SEQUENCE</scope>
    <source>
        <strain evidence="2">JCM 4369</strain>
    </source>
</reference>
<proteinExistence type="predicted"/>
<evidence type="ECO:0000313" key="3">
    <source>
        <dbReference type="Proteomes" id="UP000618795"/>
    </source>
</evidence>
<feature type="signal peptide" evidence="1">
    <location>
        <begin position="1"/>
        <end position="32"/>
    </location>
</feature>
<dbReference type="AlphaFoldDB" id="A0A918I741"/>
<keyword evidence="3" id="KW-1185">Reference proteome</keyword>
<comment type="caution">
    <text evidence="2">The sequence shown here is derived from an EMBL/GenBank/DDBJ whole genome shotgun (WGS) entry which is preliminary data.</text>
</comment>
<protein>
    <recommendedName>
        <fullName evidence="4">Secreted protein</fullName>
    </recommendedName>
</protein>
<evidence type="ECO:0008006" key="4">
    <source>
        <dbReference type="Google" id="ProtNLM"/>
    </source>
</evidence>
<dbReference type="EMBL" id="BMTD01000001">
    <property type="protein sequence ID" value="GGU75232.1"/>
    <property type="molecule type" value="Genomic_DNA"/>
</dbReference>
<gene>
    <name evidence="2" type="ORF">GCM10010260_04040</name>
</gene>
<keyword evidence="1" id="KW-0732">Signal</keyword>
<accession>A0A918I741</accession>
<sequence length="98" mass="9914">MRAARIGQALAAAGITAAAVLTPVATATPAAAYDPSSPCSNYVGNHGYRVGPKVEAACHNLALHPGVGWFPNPYCVHGLIVIGVEAGVAQNACVRAHL</sequence>
<evidence type="ECO:0000256" key="1">
    <source>
        <dbReference type="SAM" id="SignalP"/>
    </source>
</evidence>
<feature type="chain" id="PRO_5037295371" description="Secreted protein" evidence="1">
    <location>
        <begin position="33"/>
        <end position="98"/>
    </location>
</feature>
<reference evidence="2" key="1">
    <citation type="journal article" date="2014" name="Int. J. Syst. Evol. Microbiol.">
        <title>Complete genome sequence of Corynebacterium casei LMG S-19264T (=DSM 44701T), isolated from a smear-ripened cheese.</title>
        <authorList>
            <consortium name="US DOE Joint Genome Institute (JGI-PGF)"/>
            <person name="Walter F."/>
            <person name="Albersmeier A."/>
            <person name="Kalinowski J."/>
            <person name="Ruckert C."/>
        </authorList>
    </citation>
    <scope>NUCLEOTIDE SEQUENCE</scope>
    <source>
        <strain evidence="2">JCM 4369</strain>
    </source>
</reference>
<dbReference type="Proteomes" id="UP000618795">
    <property type="component" value="Unassembled WGS sequence"/>
</dbReference>
<organism evidence="2 3">
    <name type="scientific">Streptomyces filipinensis</name>
    <dbReference type="NCBI Taxonomy" id="66887"/>
    <lineage>
        <taxon>Bacteria</taxon>
        <taxon>Bacillati</taxon>
        <taxon>Actinomycetota</taxon>
        <taxon>Actinomycetes</taxon>
        <taxon>Kitasatosporales</taxon>
        <taxon>Streptomycetaceae</taxon>
        <taxon>Streptomyces</taxon>
    </lineage>
</organism>
<name>A0A918I741_9ACTN</name>
<evidence type="ECO:0000313" key="2">
    <source>
        <dbReference type="EMBL" id="GGU75232.1"/>
    </source>
</evidence>